<keyword evidence="2" id="KW-0805">Transcription regulation</keyword>
<evidence type="ECO:0000256" key="2">
    <source>
        <dbReference type="ARBA" id="ARBA00023015"/>
    </source>
</evidence>
<dbReference type="PRINTS" id="PR00039">
    <property type="entry name" value="HTHLYSR"/>
</dbReference>
<dbReference type="RefSeq" id="WP_008408490.1">
    <property type="nucleotide sequence ID" value="NZ_JAFBEY010000017.1"/>
</dbReference>
<dbReference type="InterPro" id="IPR000847">
    <property type="entry name" value="LysR_HTH_N"/>
</dbReference>
<evidence type="ECO:0000256" key="3">
    <source>
        <dbReference type="ARBA" id="ARBA00023125"/>
    </source>
</evidence>
<dbReference type="Gene3D" id="1.10.10.10">
    <property type="entry name" value="Winged helix-like DNA-binding domain superfamily/Winged helix DNA-binding domain"/>
    <property type="match status" value="1"/>
</dbReference>
<dbReference type="CDD" id="cd08434">
    <property type="entry name" value="PBP2_GltC_like"/>
    <property type="match status" value="1"/>
</dbReference>
<dbReference type="Pfam" id="PF03466">
    <property type="entry name" value="LysR_substrate"/>
    <property type="match status" value="1"/>
</dbReference>
<sequence length="295" mass="33451">MEIEQLQYFKTVATMQHMTRAAEVLAISQPALSKSIANIEQHLGVPLFNREGRSIYLNRFGELFLQSVNVILDEYDRIKEEFEDIIKPGSGEVSFGFIHTLGMEIVPELIASTSEAFPNMQFSLTQATSLSLLKRLEEGAIDLCLSQKIESRVIEIETEELFVEELFVIVPTTHPLAQQDAVKYDEVKNEPFIAIKKGNSLRQLVDELFLEQGIVLNTTFAAEEMHTVAGFVGAGMGISVIPNIKGLDHYKVKRLKLDPPCYRSVCVSWAKNRYLPPAASEFKQYLLQYFQQREE</sequence>
<evidence type="ECO:0000256" key="4">
    <source>
        <dbReference type="ARBA" id="ARBA00023163"/>
    </source>
</evidence>
<dbReference type="EMBL" id="NHNT01000018">
    <property type="protein sequence ID" value="OUZ37360.1"/>
    <property type="molecule type" value="Genomic_DNA"/>
</dbReference>
<protein>
    <submittedName>
        <fullName evidence="6">LysR family transcriptional regulator</fullName>
    </submittedName>
</protein>
<dbReference type="PANTHER" id="PTHR30419:SF28">
    <property type="entry name" value="HTH-TYPE TRANSCRIPTIONAL REGULATOR BSDA"/>
    <property type="match status" value="1"/>
</dbReference>
<dbReference type="PROSITE" id="PS50931">
    <property type="entry name" value="HTH_LYSR"/>
    <property type="match status" value="1"/>
</dbReference>
<evidence type="ECO:0000313" key="6">
    <source>
        <dbReference type="EMBL" id="OUZ37360.1"/>
    </source>
</evidence>
<feature type="domain" description="HTH lysR-type" evidence="5">
    <location>
        <begin position="1"/>
        <end position="58"/>
    </location>
</feature>
<dbReference type="InterPro" id="IPR036388">
    <property type="entry name" value="WH-like_DNA-bd_sf"/>
</dbReference>
<evidence type="ECO:0000313" key="7">
    <source>
        <dbReference type="Proteomes" id="UP000196594"/>
    </source>
</evidence>
<proteinExistence type="inferred from homology"/>
<reference evidence="6 7" key="1">
    <citation type="journal article" date="2017" name="Int. J. Syst. Evol. Microbiol.">
        <title>Solibacillus kalamii sp. nov., isolated from a high-efficiency particulate arrestance filter system used in the International Space Station.</title>
        <authorList>
            <person name="Checinska Sielaff A."/>
            <person name="Kumar R.M."/>
            <person name="Pal D."/>
            <person name="Mayilraj S."/>
            <person name="Venkateswaran K."/>
        </authorList>
    </citation>
    <scope>NUCLEOTIDE SEQUENCE [LARGE SCALE GENOMIC DNA]</scope>
    <source>
        <strain evidence="6 7">ISSFR-015</strain>
    </source>
</reference>
<keyword evidence="4" id="KW-0804">Transcription</keyword>
<dbReference type="Proteomes" id="UP000196594">
    <property type="component" value="Unassembled WGS sequence"/>
</dbReference>
<dbReference type="SUPFAM" id="SSF46785">
    <property type="entry name" value="Winged helix' DNA-binding domain"/>
    <property type="match status" value="1"/>
</dbReference>
<accession>A0ABX3ZCQ6</accession>
<dbReference type="InterPro" id="IPR036390">
    <property type="entry name" value="WH_DNA-bd_sf"/>
</dbReference>
<dbReference type="PANTHER" id="PTHR30419">
    <property type="entry name" value="HTH-TYPE TRANSCRIPTIONAL REGULATOR YBHD"/>
    <property type="match status" value="1"/>
</dbReference>
<name>A0ABX3ZCQ6_9BACL</name>
<dbReference type="Gene3D" id="3.40.190.290">
    <property type="match status" value="1"/>
</dbReference>
<keyword evidence="7" id="KW-1185">Reference proteome</keyword>
<evidence type="ECO:0000256" key="1">
    <source>
        <dbReference type="ARBA" id="ARBA00009437"/>
    </source>
</evidence>
<dbReference type="SUPFAM" id="SSF53850">
    <property type="entry name" value="Periplasmic binding protein-like II"/>
    <property type="match status" value="1"/>
</dbReference>
<comment type="caution">
    <text evidence="6">The sequence shown here is derived from an EMBL/GenBank/DDBJ whole genome shotgun (WGS) entry which is preliminary data.</text>
</comment>
<dbReference type="InterPro" id="IPR005119">
    <property type="entry name" value="LysR_subst-bd"/>
</dbReference>
<keyword evidence="3" id="KW-0238">DNA-binding</keyword>
<dbReference type="Pfam" id="PF00126">
    <property type="entry name" value="HTH_1"/>
    <property type="match status" value="1"/>
</dbReference>
<comment type="similarity">
    <text evidence="1">Belongs to the LysR transcriptional regulatory family.</text>
</comment>
<organism evidence="6 7">
    <name type="scientific">Solibacillus kalamii</name>
    <dbReference type="NCBI Taxonomy" id="1748298"/>
    <lineage>
        <taxon>Bacteria</taxon>
        <taxon>Bacillati</taxon>
        <taxon>Bacillota</taxon>
        <taxon>Bacilli</taxon>
        <taxon>Bacillales</taxon>
        <taxon>Caryophanaceae</taxon>
        <taxon>Solibacillus</taxon>
    </lineage>
</organism>
<evidence type="ECO:0000259" key="5">
    <source>
        <dbReference type="PROSITE" id="PS50931"/>
    </source>
</evidence>
<dbReference type="InterPro" id="IPR050950">
    <property type="entry name" value="HTH-type_LysR_regulators"/>
</dbReference>
<gene>
    <name evidence="6" type="ORF">CBM15_18350</name>
</gene>